<protein>
    <submittedName>
        <fullName evidence="2">Uncharacterized protein</fullName>
    </submittedName>
</protein>
<organism evidence="2 3">
    <name type="scientific">Eschrichtius robustus</name>
    <name type="common">California gray whale</name>
    <name type="synonym">Eschrichtius gibbosus</name>
    <dbReference type="NCBI Taxonomy" id="9764"/>
    <lineage>
        <taxon>Eukaryota</taxon>
        <taxon>Metazoa</taxon>
        <taxon>Chordata</taxon>
        <taxon>Craniata</taxon>
        <taxon>Vertebrata</taxon>
        <taxon>Euteleostomi</taxon>
        <taxon>Mammalia</taxon>
        <taxon>Eutheria</taxon>
        <taxon>Laurasiatheria</taxon>
        <taxon>Artiodactyla</taxon>
        <taxon>Whippomorpha</taxon>
        <taxon>Cetacea</taxon>
        <taxon>Mysticeti</taxon>
        <taxon>Eschrichtiidae</taxon>
        <taxon>Eschrichtius</taxon>
    </lineage>
</organism>
<proteinExistence type="predicted"/>
<evidence type="ECO:0000313" key="2">
    <source>
        <dbReference type="EMBL" id="KAJ8776465.1"/>
    </source>
</evidence>
<accession>A0AB34GBU9</accession>
<keyword evidence="3" id="KW-1185">Reference proteome</keyword>
<feature type="region of interest" description="Disordered" evidence="1">
    <location>
        <begin position="38"/>
        <end position="95"/>
    </location>
</feature>
<evidence type="ECO:0000313" key="3">
    <source>
        <dbReference type="Proteomes" id="UP001159641"/>
    </source>
</evidence>
<evidence type="ECO:0000256" key="1">
    <source>
        <dbReference type="SAM" id="MobiDB-lite"/>
    </source>
</evidence>
<dbReference type="Proteomes" id="UP001159641">
    <property type="component" value="Unassembled WGS sequence"/>
</dbReference>
<sequence length="246" mass="25715">MVFTQERLTRGCLGRTCALVGRWLQGGLAALQTLRDPRLPRGRSEKGPGEEALIVPGAHPGTQSSFPPRSPGCRGRHPARGRQAPGPNGIPASLCGVGPRCDPEALRKRFRSQRRQDGGGHAGEAGGCEANAAATGRGRRRSGRTASAAGVGGRGTAAAEGAVQGPLWAGPSRTRLRPGPRPGWRGPAAGSRNQGLWPRRLEPVSETLKRFAGKVTTASVKERREILSELGKCVAGKAQAPDAQAQ</sequence>
<comment type="caution">
    <text evidence="2">The sequence shown here is derived from an EMBL/GenBank/DDBJ whole genome shotgun (WGS) entry which is preliminary data.</text>
</comment>
<gene>
    <name evidence="2" type="ORF">J1605_015488</name>
</gene>
<dbReference type="AlphaFoldDB" id="A0AB34GBU9"/>
<name>A0AB34GBU9_ESCRO</name>
<feature type="compositionally biased region" description="Low complexity" evidence="1">
    <location>
        <begin position="182"/>
        <end position="192"/>
    </location>
</feature>
<feature type="compositionally biased region" description="Basic and acidic residues" evidence="1">
    <location>
        <begin position="38"/>
        <end position="49"/>
    </location>
</feature>
<reference evidence="2 3" key="1">
    <citation type="submission" date="2022-11" db="EMBL/GenBank/DDBJ databases">
        <title>Whole genome sequence of Eschrichtius robustus ER-17-0199.</title>
        <authorList>
            <person name="Bruniche-Olsen A."/>
            <person name="Black A.N."/>
            <person name="Fields C.J."/>
            <person name="Walden K."/>
            <person name="Dewoody J.A."/>
        </authorList>
    </citation>
    <scope>NUCLEOTIDE SEQUENCE [LARGE SCALE GENOMIC DNA]</scope>
    <source>
        <strain evidence="2">ER-17-0199</strain>
        <tissue evidence="2">Blubber</tissue>
    </source>
</reference>
<feature type="compositionally biased region" description="Low complexity" evidence="1">
    <location>
        <begin position="127"/>
        <end position="136"/>
    </location>
</feature>
<feature type="region of interest" description="Disordered" evidence="1">
    <location>
        <begin position="110"/>
        <end position="202"/>
    </location>
</feature>
<dbReference type="EMBL" id="JAIQCJ010002406">
    <property type="protein sequence ID" value="KAJ8776465.1"/>
    <property type="molecule type" value="Genomic_DNA"/>
</dbReference>